<dbReference type="CDD" id="cd06558">
    <property type="entry name" value="crotonase-like"/>
    <property type="match status" value="1"/>
</dbReference>
<dbReference type="RefSeq" id="WP_191268707.1">
    <property type="nucleotide sequence ID" value="NZ_BNDS01000001.1"/>
</dbReference>
<name>A0ABQ3N237_9BACI</name>
<dbReference type="Proteomes" id="UP000637074">
    <property type="component" value="Unassembled WGS sequence"/>
</dbReference>
<protein>
    <submittedName>
        <fullName evidence="3">3-hydroxybutyryl-CoA dehydratase</fullName>
    </submittedName>
</protein>
<evidence type="ECO:0000256" key="1">
    <source>
        <dbReference type="ARBA" id="ARBA00005254"/>
    </source>
</evidence>
<sequence length="266" mass="29378">MLVNSYETIKLEWDAKKQGIAVLSLNRPESMNALNTKMAIEIIAAIEELKYDEKVRVLIITGSGTKSLCVGADLKERNGMSQKDWKKQHDYFEKVTESLREFPYPVICAINGYALGGGLEIALSCDFRISAEHASFGLPEAKLGLIPGIGGTQLLSRIIPIGLAKELLYTGKRFTAKEGQQWGLINHVFPVDILLEETIKIAESIAQNAPLSLKALKNAVNKGTETDLATGIAFELEAYYKCANSEDRLEGIFAFNEKRAPKWLGK</sequence>
<keyword evidence="2" id="KW-0456">Lyase</keyword>
<evidence type="ECO:0000256" key="2">
    <source>
        <dbReference type="ARBA" id="ARBA00023239"/>
    </source>
</evidence>
<proteinExistence type="inferred from homology"/>
<comment type="similarity">
    <text evidence="1">Belongs to the enoyl-CoA hydratase/isomerase family.</text>
</comment>
<dbReference type="Pfam" id="PF00378">
    <property type="entry name" value="ECH_1"/>
    <property type="match status" value="1"/>
</dbReference>
<reference evidence="3 4" key="1">
    <citation type="journal article" date="2022" name="Int. J. Syst. Evol. Microbiol.">
        <title>Neobacillus kokaensis sp. nov., isolated from soil.</title>
        <authorList>
            <person name="Yuki K."/>
            <person name="Matsubara H."/>
            <person name="Yamaguchi S."/>
        </authorList>
    </citation>
    <scope>NUCLEOTIDE SEQUENCE [LARGE SCALE GENOMIC DNA]</scope>
    <source>
        <strain evidence="3 4">LOB 377</strain>
    </source>
</reference>
<comment type="caution">
    <text evidence="3">The sequence shown here is derived from an EMBL/GenBank/DDBJ whole genome shotgun (WGS) entry which is preliminary data.</text>
</comment>
<dbReference type="PANTHER" id="PTHR11941">
    <property type="entry name" value="ENOYL-COA HYDRATASE-RELATED"/>
    <property type="match status" value="1"/>
</dbReference>
<keyword evidence="4" id="KW-1185">Reference proteome</keyword>
<evidence type="ECO:0000313" key="4">
    <source>
        <dbReference type="Proteomes" id="UP000637074"/>
    </source>
</evidence>
<gene>
    <name evidence="3" type="primary">fadB</name>
    <name evidence="3" type="ORF">AM1BK_01380</name>
</gene>
<dbReference type="Gene3D" id="3.90.226.10">
    <property type="entry name" value="2-enoyl-CoA Hydratase, Chain A, domain 1"/>
    <property type="match status" value="1"/>
</dbReference>
<dbReference type="Gene3D" id="1.10.12.10">
    <property type="entry name" value="Lyase 2-enoyl-coa Hydratase, Chain A, domain 2"/>
    <property type="match status" value="1"/>
</dbReference>
<dbReference type="InterPro" id="IPR029045">
    <property type="entry name" value="ClpP/crotonase-like_dom_sf"/>
</dbReference>
<organism evidence="3 4">
    <name type="scientific">Neobacillus kokaensis</name>
    <dbReference type="NCBI Taxonomy" id="2759023"/>
    <lineage>
        <taxon>Bacteria</taxon>
        <taxon>Bacillati</taxon>
        <taxon>Bacillota</taxon>
        <taxon>Bacilli</taxon>
        <taxon>Bacillales</taxon>
        <taxon>Bacillaceae</taxon>
        <taxon>Neobacillus</taxon>
    </lineage>
</organism>
<evidence type="ECO:0000313" key="3">
    <source>
        <dbReference type="EMBL" id="GHH96595.1"/>
    </source>
</evidence>
<dbReference type="EMBL" id="BNDS01000001">
    <property type="protein sequence ID" value="GHH96595.1"/>
    <property type="molecule type" value="Genomic_DNA"/>
</dbReference>
<accession>A0ABQ3N237</accession>
<dbReference type="InterPro" id="IPR001753">
    <property type="entry name" value="Enoyl-CoA_hydra/iso"/>
</dbReference>
<dbReference type="InterPro" id="IPR014748">
    <property type="entry name" value="Enoyl-CoA_hydra_C"/>
</dbReference>
<dbReference type="PANTHER" id="PTHR11941:SF54">
    <property type="entry name" value="ENOYL-COA HYDRATASE, MITOCHONDRIAL"/>
    <property type="match status" value="1"/>
</dbReference>
<dbReference type="SUPFAM" id="SSF52096">
    <property type="entry name" value="ClpP/crotonase"/>
    <property type="match status" value="1"/>
</dbReference>